<dbReference type="InterPro" id="IPR009288">
    <property type="entry name" value="AIG2-like_dom"/>
</dbReference>
<keyword evidence="6" id="KW-0812">Transmembrane</keyword>
<comment type="caution">
    <text evidence="8">The sequence shown here is derived from an EMBL/GenBank/DDBJ whole genome shotgun (WGS) entry which is preliminary data.</text>
</comment>
<dbReference type="PANTHER" id="PTHR12935">
    <property type="entry name" value="GAMMA-GLUTAMYLCYCLOTRANSFERASE"/>
    <property type="match status" value="1"/>
</dbReference>
<evidence type="ECO:0000256" key="6">
    <source>
        <dbReference type="SAM" id="Phobius"/>
    </source>
</evidence>
<feature type="compositionally biased region" description="Basic and acidic residues" evidence="5">
    <location>
        <begin position="250"/>
        <end position="291"/>
    </location>
</feature>
<gene>
    <name evidence="8" type="ORF">A0O28_0083010</name>
</gene>
<feature type="active site" description="Proton acceptor" evidence="3">
    <location>
        <position position="104"/>
    </location>
</feature>
<dbReference type="InterPro" id="IPR036568">
    <property type="entry name" value="GGCT-like_sf"/>
</dbReference>
<dbReference type="EMBL" id="LVVK01000015">
    <property type="protein sequence ID" value="OPB41581.1"/>
    <property type="molecule type" value="Genomic_DNA"/>
</dbReference>
<dbReference type="SUPFAM" id="SSF110857">
    <property type="entry name" value="Gamma-glutamyl cyclotransferase-like"/>
    <property type="match status" value="1"/>
</dbReference>
<accession>A0A1T3CKQ2</accession>
<dbReference type="CDD" id="cd06661">
    <property type="entry name" value="GGCT_like"/>
    <property type="match status" value="1"/>
</dbReference>
<name>A0A1T3CKQ2_9HYPO</name>
<evidence type="ECO:0000256" key="4">
    <source>
        <dbReference type="PIRSR" id="PIRSR617939-2"/>
    </source>
</evidence>
<keyword evidence="6" id="KW-1133">Transmembrane helix</keyword>
<keyword evidence="2" id="KW-0456">Lyase</keyword>
<dbReference type="InterPro" id="IPR013024">
    <property type="entry name" value="GGCT-like"/>
</dbReference>
<dbReference type="EC" id="4.3.2.9" evidence="1"/>
<reference evidence="8 9" key="1">
    <citation type="submission" date="2016-04" db="EMBL/GenBank/DDBJ databases">
        <title>Multiple horizontal gene transfer events from other fungi enriched the ability of the initially mycotrophic fungus Trichoderma (Ascomycota) to feed on dead plant biomass.</title>
        <authorList>
            <person name="Atanasova L."/>
            <person name="Chenthamara K."/>
            <person name="Zhang J."/>
            <person name="Grujic M."/>
            <person name="Henrissat B."/>
            <person name="Kuo A."/>
            <person name="Aertz A."/>
            <person name="Salamov A."/>
            <person name="Lipzen A."/>
            <person name="Labutti K."/>
            <person name="Barry K."/>
            <person name="Miao Y."/>
            <person name="Rahimi M.J."/>
            <person name="Shen Q."/>
            <person name="Grigoriev I.V."/>
            <person name="Kubicek C.P."/>
            <person name="Druzhinina I.S."/>
        </authorList>
    </citation>
    <scope>NUCLEOTIDE SEQUENCE [LARGE SCALE GENOMIC DNA]</scope>
    <source>
        <strain evidence="8 9">NJAU 4742</strain>
    </source>
</reference>
<evidence type="ECO:0000313" key="8">
    <source>
        <dbReference type="EMBL" id="OPB41581.1"/>
    </source>
</evidence>
<evidence type="ECO:0000313" key="9">
    <source>
        <dbReference type="Proteomes" id="UP000191004"/>
    </source>
</evidence>
<sequence>MEAIRSQSVGRKQSRVPTQKAASALSLDRRPTKLYFAYGSNLHIKQMNRRCPNSRYIGTARLCNYRWQINERGYANVTQAEGHWVDGLVYEIDDTDEAKLDINEGVAKNAYNKRYMTVLLHRAQSTLYRRPVAWIVEKGGPAAVGRQAKLVAQGRRENSLSHWQDDVLIYVNPNCTIDSNPREEYVNRINLGIADARALGVDEDYIRNCIRPFIPEIIERPSSGPTSGTPKLRVLAVTRGRSGANSPARSDGRSPARKERSVSRSKQHFERRSQSWQPPKKENDQKKDQAAKSKVPPLPPRPQSNQPRDIPIVAVQECWSLRSIAMIIIKLSKFFVPFLFFIFSLLISSTRHQGAFWKTLGS</sequence>
<dbReference type="GO" id="GO:0003839">
    <property type="term" value="F:gamma-glutamylcyclotransferase activity"/>
    <property type="evidence" value="ECO:0007669"/>
    <property type="project" value="UniProtKB-EC"/>
</dbReference>
<organism evidence="8 9">
    <name type="scientific">Trichoderma guizhouense</name>
    <dbReference type="NCBI Taxonomy" id="1491466"/>
    <lineage>
        <taxon>Eukaryota</taxon>
        <taxon>Fungi</taxon>
        <taxon>Dikarya</taxon>
        <taxon>Ascomycota</taxon>
        <taxon>Pezizomycotina</taxon>
        <taxon>Sordariomycetes</taxon>
        <taxon>Hypocreomycetidae</taxon>
        <taxon>Hypocreales</taxon>
        <taxon>Hypocreaceae</taxon>
        <taxon>Trichoderma</taxon>
    </lineage>
</organism>
<dbReference type="Gene3D" id="3.10.490.10">
    <property type="entry name" value="Gamma-glutamyl cyclotransferase-like"/>
    <property type="match status" value="1"/>
</dbReference>
<feature type="region of interest" description="Disordered" evidence="5">
    <location>
        <begin position="238"/>
        <end position="309"/>
    </location>
</feature>
<keyword evidence="6" id="KW-0472">Membrane</keyword>
<dbReference type="Proteomes" id="UP000191004">
    <property type="component" value="Unassembled WGS sequence"/>
</dbReference>
<feature type="binding site" evidence="4">
    <location>
        <begin position="35"/>
        <end position="40"/>
    </location>
    <ligand>
        <name>substrate</name>
    </ligand>
</feature>
<dbReference type="Pfam" id="PF06094">
    <property type="entry name" value="GGACT"/>
    <property type="match status" value="1"/>
</dbReference>
<dbReference type="InterPro" id="IPR017939">
    <property type="entry name" value="G-Glutamylcylcotransferase"/>
</dbReference>
<dbReference type="PANTHER" id="PTHR12935:SF0">
    <property type="entry name" value="GAMMA-GLUTAMYLCYCLOTRANSFERASE"/>
    <property type="match status" value="1"/>
</dbReference>
<dbReference type="OrthoDB" id="2924818at2759"/>
<feature type="transmembrane region" description="Helical" evidence="6">
    <location>
        <begin position="324"/>
        <end position="347"/>
    </location>
</feature>
<evidence type="ECO:0000256" key="5">
    <source>
        <dbReference type="SAM" id="MobiDB-lite"/>
    </source>
</evidence>
<feature type="domain" description="Gamma-glutamylcyclotransferase AIG2-like" evidence="7">
    <location>
        <begin position="35"/>
        <end position="124"/>
    </location>
</feature>
<evidence type="ECO:0000256" key="3">
    <source>
        <dbReference type="PIRSR" id="PIRSR617939-1"/>
    </source>
</evidence>
<evidence type="ECO:0000256" key="1">
    <source>
        <dbReference type="ARBA" id="ARBA00012346"/>
    </source>
</evidence>
<dbReference type="AlphaFoldDB" id="A0A1T3CKQ2"/>
<protein>
    <recommendedName>
        <fullName evidence="1">gamma-glutamylcyclotransferase</fullName>
        <ecNumber evidence="1">4.3.2.9</ecNumber>
    </recommendedName>
</protein>
<keyword evidence="9" id="KW-1185">Reference proteome</keyword>
<evidence type="ECO:0000259" key="7">
    <source>
        <dbReference type="Pfam" id="PF06094"/>
    </source>
</evidence>
<evidence type="ECO:0000256" key="2">
    <source>
        <dbReference type="ARBA" id="ARBA00023239"/>
    </source>
</evidence>
<feature type="compositionally biased region" description="Polar residues" evidence="5">
    <location>
        <begin position="1"/>
        <end position="21"/>
    </location>
</feature>
<proteinExistence type="predicted"/>
<feature type="region of interest" description="Disordered" evidence="5">
    <location>
        <begin position="1"/>
        <end position="23"/>
    </location>
</feature>